<evidence type="ECO:0000313" key="3">
    <source>
        <dbReference type="Proteomes" id="UP000318538"/>
    </source>
</evidence>
<accession>A0A517NHF8</accession>
<gene>
    <name evidence="2" type="ORF">K227x_49840</name>
</gene>
<evidence type="ECO:0000256" key="1">
    <source>
        <dbReference type="SAM" id="MobiDB-lite"/>
    </source>
</evidence>
<proteinExistence type="predicted"/>
<protein>
    <submittedName>
        <fullName evidence="2">Uncharacterized protein</fullName>
    </submittedName>
</protein>
<organism evidence="2 3">
    <name type="scientific">Rubripirellula lacrimiformis</name>
    <dbReference type="NCBI Taxonomy" id="1930273"/>
    <lineage>
        <taxon>Bacteria</taxon>
        <taxon>Pseudomonadati</taxon>
        <taxon>Planctomycetota</taxon>
        <taxon>Planctomycetia</taxon>
        <taxon>Pirellulales</taxon>
        <taxon>Pirellulaceae</taxon>
        <taxon>Rubripirellula</taxon>
    </lineage>
</organism>
<feature type="region of interest" description="Disordered" evidence="1">
    <location>
        <begin position="1"/>
        <end position="31"/>
    </location>
</feature>
<evidence type="ECO:0000313" key="2">
    <source>
        <dbReference type="EMBL" id="QDT06574.1"/>
    </source>
</evidence>
<name>A0A517NHF8_9BACT</name>
<reference evidence="2 3" key="1">
    <citation type="submission" date="2019-02" db="EMBL/GenBank/DDBJ databases">
        <title>Deep-cultivation of Planctomycetes and their phenomic and genomic characterization uncovers novel biology.</title>
        <authorList>
            <person name="Wiegand S."/>
            <person name="Jogler M."/>
            <person name="Boedeker C."/>
            <person name="Pinto D."/>
            <person name="Vollmers J."/>
            <person name="Rivas-Marin E."/>
            <person name="Kohn T."/>
            <person name="Peeters S.H."/>
            <person name="Heuer A."/>
            <person name="Rast P."/>
            <person name="Oberbeckmann S."/>
            <person name="Bunk B."/>
            <person name="Jeske O."/>
            <person name="Meyerdierks A."/>
            <person name="Storesund J.E."/>
            <person name="Kallscheuer N."/>
            <person name="Luecker S."/>
            <person name="Lage O.M."/>
            <person name="Pohl T."/>
            <person name="Merkel B.J."/>
            <person name="Hornburger P."/>
            <person name="Mueller R.-W."/>
            <person name="Bruemmer F."/>
            <person name="Labrenz M."/>
            <person name="Spormann A.M."/>
            <person name="Op den Camp H."/>
            <person name="Overmann J."/>
            <person name="Amann R."/>
            <person name="Jetten M.S.M."/>
            <person name="Mascher T."/>
            <person name="Medema M.H."/>
            <person name="Devos D.P."/>
            <person name="Kaster A.-K."/>
            <person name="Ovreas L."/>
            <person name="Rohde M."/>
            <person name="Galperin M.Y."/>
            <person name="Jogler C."/>
        </authorList>
    </citation>
    <scope>NUCLEOTIDE SEQUENCE [LARGE SCALE GENOMIC DNA]</scope>
    <source>
        <strain evidence="2 3">K22_7</strain>
    </source>
</reference>
<dbReference type="KEGG" id="rlc:K227x_49840"/>
<sequence>MASVQASTTRSFWISRQDSPAATGNDTAAGNDNSCRYCHTAHASSSRMTAPFHKIIPQNADDRTIHVCAWPGITVKDPPFRNLFFGNHQAADAVLTPDWIA</sequence>
<dbReference type="EMBL" id="CP036525">
    <property type="protein sequence ID" value="QDT06574.1"/>
    <property type="molecule type" value="Genomic_DNA"/>
</dbReference>
<dbReference type="Proteomes" id="UP000318538">
    <property type="component" value="Chromosome"/>
</dbReference>
<dbReference type="AlphaFoldDB" id="A0A517NHF8"/>
<keyword evidence="3" id="KW-1185">Reference proteome</keyword>